<dbReference type="Gramene" id="A05p29200.2_BraZ1">
    <property type="protein sequence ID" value="A05p29200.2_BraZ1.CDS"/>
    <property type="gene ID" value="A05g29200.2_BraZ1"/>
</dbReference>
<dbReference type="EMBL" id="LS974621">
    <property type="protein sequence ID" value="CAG7876399.1"/>
    <property type="molecule type" value="Genomic_DNA"/>
</dbReference>
<evidence type="ECO:0000313" key="1">
    <source>
        <dbReference type="EMBL" id="CAG7876399.1"/>
    </source>
</evidence>
<evidence type="ECO:0000313" key="2">
    <source>
        <dbReference type="Proteomes" id="UP000694005"/>
    </source>
</evidence>
<name>A0A8D9DM60_BRACM</name>
<accession>A0A8D9DM60</accession>
<gene>
    <name evidence="1" type="ORF">BRAPAZ1V2_A05P29200.2</name>
</gene>
<protein>
    <submittedName>
        <fullName evidence="1">Uncharacterized protein</fullName>
    </submittedName>
</protein>
<organism evidence="1 2">
    <name type="scientific">Brassica campestris</name>
    <name type="common">Field mustard</name>
    <dbReference type="NCBI Taxonomy" id="3711"/>
    <lineage>
        <taxon>Eukaryota</taxon>
        <taxon>Viridiplantae</taxon>
        <taxon>Streptophyta</taxon>
        <taxon>Embryophyta</taxon>
        <taxon>Tracheophyta</taxon>
        <taxon>Spermatophyta</taxon>
        <taxon>Magnoliopsida</taxon>
        <taxon>eudicotyledons</taxon>
        <taxon>Gunneridae</taxon>
        <taxon>Pentapetalae</taxon>
        <taxon>rosids</taxon>
        <taxon>malvids</taxon>
        <taxon>Brassicales</taxon>
        <taxon>Brassicaceae</taxon>
        <taxon>Brassiceae</taxon>
        <taxon>Brassica</taxon>
    </lineage>
</organism>
<reference evidence="1 2" key="1">
    <citation type="submission" date="2021-07" db="EMBL/GenBank/DDBJ databases">
        <authorList>
            <consortium name="Genoscope - CEA"/>
            <person name="William W."/>
        </authorList>
    </citation>
    <scope>NUCLEOTIDE SEQUENCE [LARGE SCALE GENOMIC DNA]</scope>
</reference>
<sequence>MFFWSRLWKTYGKSSWKSFFQSLLIYNVLEDFQEDFLEDFHGSPSGRLPRKSSGRLTRNQNRFFRYIKSFKLVVHSSWCIDGNGNILNT</sequence>
<dbReference type="AlphaFoldDB" id="A0A8D9DM60"/>
<proteinExistence type="predicted"/>
<dbReference type="Proteomes" id="UP000694005">
    <property type="component" value="Chromosome A05"/>
</dbReference>